<dbReference type="Proteomes" id="UP000685013">
    <property type="component" value="Chromosome 12"/>
</dbReference>
<evidence type="ECO:0000313" key="2">
    <source>
        <dbReference type="Proteomes" id="UP000685013"/>
    </source>
</evidence>
<dbReference type="AlphaFoldDB" id="A0AAV6MQN9"/>
<accession>A0AAV6MQN9</accession>
<proteinExistence type="predicted"/>
<evidence type="ECO:0000313" key="1">
    <source>
        <dbReference type="EMBL" id="KAG6585213.1"/>
    </source>
</evidence>
<feature type="non-terminal residue" evidence="1">
    <location>
        <position position="1"/>
    </location>
</feature>
<gene>
    <name evidence="1" type="ORF">SDJN03_17946</name>
</gene>
<sequence length="88" mass="9963">MLLVLFSNGRFAGTRLNCGILRHFIHNRRKNLTQKRLCSPLFKPLAVGRSTSSFPPVHSLPKDYDLRISAACIRPAVSFLHSNFCTFC</sequence>
<reference evidence="1 2" key="1">
    <citation type="journal article" date="2021" name="Hortic Res">
        <title>The domestication of Cucurbita argyrosperma as revealed by the genome of its wild relative.</title>
        <authorList>
            <person name="Barrera-Redondo J."/>
            <person name="Sanchez-de la Vega G."/>
            <person name="Aguirre-Liguori J.A."/>
            <person name="Castellanos-Morales G."/>
            <person name="Gutierrez-Guerrero Y.T."/>
            <person name="Aguirre-Dugua X."/>
            <person name="Aguirre-Planter E."/>
            <person name="Tenaillon M.I."/>
            <person name="Lira-Saade R."/>
            <person name="Eguiarte L.E."/>
        </authorList>
    </citation>
    <scope>NUCLEOTIDE SEQUENCE [LARGE SCALE GENOMIC DNA]</scope>
    <source>
        <strain evidence="1">JBR-2021</strain>
    </source>
</reference>
<organism evidence="1 2">
    <name type="scientific">Cucurbita argyrosperma subsp. sororia</name>
    <dbReference type="NCBI Taxonomy" id="37648"/>
    <lineage>
        <taxon>Eukaryota</taxon>
        <taxon>Viridiplantae</taxon>
        <taxon>Streptophyta</taxon>
        <taxon>Embryophyta</taxon>
        <taxon>Tracheophyta</taxon>
        <taxon>Spermatophyta</taxon>
        <taxon>Magnoliopsida</taxon>
        <taxon>eudicotyledons</taxon>
        <taxon>Gunneridae</taxon>
        <taxon>Pentapetalae</taxon>
        <taxon>rosids</taxon>
        <taxon>fabids</taxon>
        <taxon>Cucurbitales</taxon>
        <taxon>Cucurbitaceae</taxon>
        <taxon>Cucurbiteae</taxon>
        <taxon>Cucurbita</taxon>
    </lineage>
</organism>
<comment type="caution">
    <text evidence="1">The sequence shown here is derived from an EMBL/GenBank/DDBJ whole genome shotgun (WGS) entry which is preliminary data.</text>
</comment>
<protein>
    <submittedName>
        <fullName evidence="1">Uncharacterized protein</fullName>
    </submittedName>
</protein>
<keyword evidence="2" id="KW-1185">Reference proteome</keyword>
<name>A0AAV6MQN9_9ROSI</name>
<dbReference type="EMBL" id="JAGKQH010000012">
    <property type="protein sequence ID" value="KAG6585213.1"/>
    <property type="molecule type" value="Genomic_DNA"/>
</dbReference>